<dbReference type="InterPro" id="IPR039424">
    <property type="entry name" value="SBP_5"/>
</dbReference>
<dbReference type="Gene3D" id="3.40.190.10">
    <property type="entry name" value="Periplasmic binding protein-like II"/>
    <property type="match status" value="1"/>
</dbReference>
<protein>
    <submittedName>
        <fullName evidence="6">ABC transporter substrate-binding protein</fullName>
    </submittedName>
</protein>
<dbReference type="PIRSF" id="PIRSF002741">
    <property type="entry name" value="MppA"/>
    <property type="match status" value="1"/>
</dbReference>
<proteinExistence type="inferred from homology"/>
<evidence type="ECO:0000313" key="7">
    <source>
        <dbReference type="Proteomes" id="UP001336020"/>
    </source>
</evidence>
<dbReference type="PROSITE" id="PS51257">
    <property type="entry name" value="PROKAR_LIPOPROTEIN"/>
    <property type="match status" value="1"/>
</dbReference>
<name>A0ABU7LC83_9NOCA</name>
<evidence type="ECO:0000256" key="3">
    <source>
        <dbReference type="ARBA" id="ARBA00022729"/>
    </source>
</evidence>
<feature type="signal peptide" evidence="4">
    <location>
        <begin position="1"/>
        <end position="27"/>
    </location>
</feature>
<accession>A0ABU7LC83</accession>
<feature type="domain" description="Solute-binding protein family 5" evidence="5">
    <location>
        <begin position="81"/>
        <end position="427"/>
    </location>
</feature>
<dbReference type="InterPro" id="IPR000914">
    <property type="entry name" value="SBP_5_dom"/>
</dbReference>
<keyword evidence="7" id="KW-1185">Reference proteome</keyword>
<sequence length="508" mass="54510">MTKISTRVALTLAVVATLIAGCGGAGSTDSDGPDSAKVAWIIAPNSLDPHLNRSVPAAEPYISPVYDQLVRLQNTDGMSRMVPMVATDWEYSFDKTALTFHLRDDVKFHDGTPLTADAVARSLDRAQNHPNSAVVDRFSSVSAVETPDEHTVVVRMTAPRSDLLYTLATSAGSIINPRLIDQDLAQLDAGSGPYTLVSVKPGDRAEYARAEDYWDPDAHAIGKVQIIGMPDDQARLNAARSGQVDAAMMRMTQYRDARSLVDSGKFGLASGNQSSWYGMYLNNSRGPLTNVDVRRAMNFAVDREGISSALLNGQCEPTGQPIQAGATGHVDGADYTYDVAKAKQLLDAAGYPDGFDLNVVTGGSLTPIASALQDQLAAVGIRLSITNLDFSEALAQWQSGNVDAFAYSHAGTPDPAITLRDVYLTSNYQGQLPQDFQATLETLLTPVDDEQRSTLLATASRRASSDALEVFLCAAPTQYLHIPSLSGFETMTVPFAGGPFNLRDIRVE</sequence>
<dbReference type="Proteomes" id="UP001336020">
    <property type="component" value="Unassembled WGS sequence"/>
</dbReference>
<comment type="subcellular location">
    <subcellularLocation>
        <location evidence="1">Cell membrane</location>
        <topology evidence="1">Lipid-anchor</topology>
    </subcellularLocation>
</comment>
<comment type="caution">
    <text evidence="6">The sequence shown here is derived from an EMBL/GenBank/DDBJ whole genome shotgun (WGS) entry which is preliminary data.</text>
</comment>
<dbReference type="PANTHER" id="PTHR30290">
    <property type="entry name" value="PERIPLASMIC BINDING COMPONENT OF ABC TRANSPORTER"/>
    <property type="match status" value="1"/>
</dbReference>
<dbReference type="Pfam" id="PF00496">
    <property type="entry name" value="SBP_bac_5"/>
    <property type="match status" value="1"/>
</dbReference>
<dbReference type="InterPro" id="IPR030678">
    <property type="entry name" value="Peptide/Ni-bd"/>
</dbReference>
<dbReference type="RefSeq" id="WP_330134381.1">
    <property type="nucleotide sequence ID" value="NZ_JAUTXY010000007.1"/>
</dbReference>
<dbReference type="PANTHER" id="PTHR30290:SF83">
    <property type="entry name" value="ABC TRANSPORTER SUBSTRATE-BINDING PROTEIN"/>
    <property type="match status" value="1"/>
</dbReference>
<dbReference type="InterPro" id="IPR023765">
    <property type="entry name" value="SBP_5_CS"/>
</dbReference>
<dbReference type="CDD" id="cd00995">
    <property type="entry name" value="PBP2_NikA_DppA_OppA_like"/>
    <property type="match status" value="1"/>
</dbReference>
<dbReference type="Gene3D" id="3.10.105.10">
    <property type="entry name" value="Dipeptide-binding Protein, Domain 3"/>
    <property type="match status" value="1"/>
</dbReference>
<keyword evidence="3 4" id="KW-0732">Signal</keyword>
<evidence type="ECO:0000313" key="6">
    <source>
        <dbReference type="EMBL" id="MEE2059134.1"/>
    </source>
</evidence>
<dbReference type="EMBL" id="JAUTXY010000007">
    <property type="protein sequence ID" value="MEE2059134.1"/>
    <property type="molecule type" value="Genomic_DNA"/>
</dbReference>
<evidence type="ECO:0000259" key="5">
    <source>
        <dbReference type="Pfam" id="PF00496"/>
    </source>
</evidence>
<reference evidence="6 7" key="1">
    <citation type="submission" date="2023-07" db="EMBL/GenBank/DDBJ databases">
        <authorList>
            <person name="Girao M."/>
            <person name="Carvalho M.F."/>
        </authorList>
    </citation>
    <scope>NUCLEOTIDE SEQUENCE [LARGE SCALE GENOMIC DNA]</scope>
    <source>
        <strain evidence="6 7">YIM65754</strain>
    </source>
</reference>
<comment type="similarity">
    <text evidence="2">Belongs to the bacterial solute-binding protein 5 family.</text>
</comment>
<feature type="chain" id="PRO_5046906148" evidence="4">
    <location>
        <begin position="28"/>
        <end position="508"/>
    </location>
</feature>
<dbReference type="PROSITE" id="PS01040">
    <property type="entry name" value="SBP_BACTERIAL_5"/>
    <property type="match status" value="1"/>
</dbReference>
<evidence type="ECO:0000256" key="4">
    <source>
        <dbReference type="SAM" id="SignalP"/>
    </source>
</evidence>
<dbReference type="SUPFAM" id="SSF53850">
    <property type="entry name" value="Periplasmic binding protein-like II"/>
    <property type="match status" value="1"/>
</dbReference>
<evidence type="ECO:0000256" key="1">
    <source>
        <dbReference type="ARBA" id="ARBA00004193"/>
    </source>
</evidence>
<gene>
    <name evidence="6" type="ORF">Q7514_16560</name>
</gene>
<evidence type="ECO:0000256" key="2">
    <source>
        <dbReference type="ARBA" id="ARBA00005695"/>
    </source>
</evidence>
<organism evidence="6 7">
    <name type="scientific">Rhodococcus artemisiae</name>
    <dbReference type="NCBI Taxonomy" id="714159"/>
    <lineage>
        <taxon>Bacteria</taxon>
        <taxon>Bacillati</taxon>
        <taxon>Actinomycetota</taxon>
        <taxon>Actinomycetes</taxon>
        <taxon>Mycobacteriales</taxon>
        <taxon>Nocardiaceae</taxon>
        <taxon>Rhodococcus</taxon>
    </lineage>
</organism>